<dbReference type="CDD" id="cd05826">
    <property type="entry name" value="Sortase_B"/>
    <property type="match status" value="1"/>
</dbReference>
<accession>A0A1H0CMW4</accession>
<dbReference type="AlphaFoldDB" id="A0A1H0CMW4"/>
<protein>
    <recommendedName>
        <fullName evidence="3">Sortase family protein</fullName>
    </recommendedName>
</protein>
<dbReference type="InterPro" id="IPR023365">
    <property type="entry name" value="Sortase_dom-sf"/>
</dbReference>
<dbReference type="SUPFAM" id="SSF63817">
    <property type="entry name" value="Sortase"/>
    <property type="match status" value="1"/>
</dbReference>
<reference evidence="1 2" key="1">
    <citation type="submission" date="2016-10" db="EMBL/GenBank/DDBJ databases">
        <authorList>
            <person name="de Groot N.N."/>
        </authorList>
    </citation>
    <scope>NUCLEOTIDE SEQUENCE [LARGE SCALE GENOMIC DNA]</scope>
    <source>
        <strain evidence="1 2">CGMCC 1.5012</strain>
    </source>
</reference>
<proteinExistence type="predicted"/>
<dbReference type="Proteomes" id="UP000199182">
    <property type="component" value="Unassembled WGS sequence"/>
</dbReference>
<keyword evidence="2" id="KW-1185">Reference proteome</keyword>
<dbReference type="InterPro" id="IPR009835">
    <property type="entry name" value="SrtB"/>
</dbReference>
<evidence type="ECO:0008006" key="3">
    <source>
        <dbReference type="Google" id="ProtNLM"/>
    </source>
</evidence>
<dbReference type="EMBL" id="FNID01000024">
    <property type="protein sequence ID" value="SDN59247.1"/>
    <property type="molecule type" value="Genomic_DNA"/>
</dbReference>
<sequence length="334" mass="35116">MKKLTDLAGLIGTNPKRLSGAMVILLAVAVLADSLSWGSLHNAMISSAPNTIKYNVAGTVTAPVFEQPEYIISKSARLELPSLELAEGISMTDAEFEAEQKLIAARGKGIGGKSGAPVAGTGGASINYGAVPSGGSGQDSLSYWQSINPDTVAFLHIPGTAIDYPVMRGTSYEHRQFDGSYGKKPGSLWVHTGSLSSRGAMQGNTVITGHNWGNCTGAYPFIGAVTYAGRMDQLLSYTSPAFAASNPYITLSIPGDDITLAVIAAFYVPNIYNDSDCIYNGDPVYLANSAKARSLFGSGIEVGSGDKLVTFFTCSRYLRTGALQRFVVVTKIVG</sequence>
<organism evidence="1 2">
    <name type="scientific">Acetanaerobacterium elongatum</name>
    <dbReference type="NCBI Taxonomy" id="258515"/>
    <lineage>
        <taxon>Bacteria</taxon>
        <taxon>Bacillati</taxon>
        <taxon>Bacillota</taxon>
        <taxon>Clostridia</taxon>
        <taxon>Eubacteriales</taxon>
        <taxon>Oscillospiraceae</taxon>
        <taxon>Acetanaerobacterium</taxon>
    </lineage>
</organism>
<name>A0A1H0CMW4_9FIRM</name>
<dbReference type="OrthoDB" id="9806013at2"/>
<gene>
    <name evidence="1" type="ORF">SAMN05192585_12410</name>
</gene>
<evidence type="ECO:0000313" key="1">
    <source>
        <dbReference type="EMBL" id="SDN59247.1"/>
    </source>
</evidence>
<dbReference type="RefSeq" id="WP_092641201.1">
    <property type="nucleotide sequence ID" value="NZ_FNID01000024.1"/>
</dbReference>
<dbReference type="Gene3D" id="2.40.260.10">
    <property type="entry name" value="Sortase"/>
    <property type="match status" value="1"/>
</dbReference>
<evidence type="ECO:0000313" key="2">
    <source>
        <dbReference type="Proteomes" id="UP000199182"/>
    </source>
</evidence>
<dbReference type="STRING" id="258515.SAMN05192585_12410"/>